<comment type="similarity">
    <text evidence="2">Belongs to the FPG family.</text>
</comment>
<keyword evidence="11" id="KW-0511">Multifunctional enzyme</keyword>
<evidence type="ECO:0000256" key="4">
    <source>
        <dbReference type="ARBA" id="ARBA00022763"/>
    </source>
</evidence>
<dbReference type="PROSITE" id="PS51068">
    <property type="entry name" value="FPG_CAT"/>
    <property type="match status" value="1"/>
</dbReference>
<keyword evidence="8" id="KW-0238">DNA-binding</keyword>
<keyword evidence="12 16" id="KW-0326">Glycosidase</keyword>
<dbReference type="Pfam" id="PF06831">
    <property type="entry name" value="H2TH"/>
    <property type="match status" value="1"/>
</dbReference>
<evidence type="ECO:0000256" key="1">
    <source>
        <dbReference type="ARBA" id="ARBA00001668"/>
    </source>
</evidence>
<evidence type="ECO:0000256" key="6">
    <source>
        <dbReference type="ARBA" id="ARBA00022801"/>
    </source>
</evidence>
<evidence type="ECO:0000256" key="12">
    <source>
        <dbReference type="ARBA" id="ARBA00023295"/>
    </source>
</evidence>
<dbReference type="InterPro" id="IPR010979">
    <property type="entry name" value="Ribosomal_uS13-like_H2TH"/>
</dbReference>
<dbReference type="InterPro" id="IPR012319">
    <property type="entry name" value="FPG_cat"/>
</dbReference>
<keyword evidence="9" id="KW-0234">DNA repair</keyword>
<dbReference type="InterPro" id="IPR015886">
    <property type="entry name" value="H2TH_FPG"/>
</dbReference>
<dbReference type="SUPFAM" id="SSF81624">
    <property type="entry name" value="N-terminal domain of MutM-like DNA repair proteins"/>
    <property type="match status" value="1"/>
</dbReference>
<dbReference type="Proteomes" id="UP001519272">
    <property type="component" value="Unassembled WGS sequence"/>
</dbReference>
<dbReference type="PROSITE" id="PS51066">
    <property type="entry name" value="ZF_FPG_2"/>
    <property type="match status" value="1"/>
</dbReference>
<evidence type="ECO:0000256" key="5">
    <source>
        <dbReference type="ARBA" id="ARBA00022771"/>
    </source>
</evidence>
<reference evidence="16 17" key="1">
    <citation type="submission" date="2021-03" db="EMBL/GenBank/DDBJ databases">
        <title>Genomic Encyclopedia of Type Strains, Phase IV (KMG-IV): sequencing the most valuable type-strain genomes for metagenomic binning, comparative biology and taxonomic classification.</title>
        <authorList>
            <person name="Goeker M."/>
        </authorList>
    </citation>
    <scope>NUCLEOTIDE SEQUENCE [LARGE SCALE GENOMIC DNA]</scope>
    <source>
        <strain evidence="16 17">DSM 14349</strain>
    </source>
</reference>
<dbReference type="InterPro" id="IPR000214">
    <property type="entry name" value="Znf_DNA_glyclase/AP_lyase"/>
</dbReference>
<comment type="catalytic activity">
    <reaction evidence="1">
        <text>Hydrolysis of DNA containing ring-opened 7-methylguanine residues, releasing 2,6-diamino-4-hydroxy-5-(N-methyl)formamidopyrimidine.</text>
        <dbReference type="EC" id="3.2.2.23"/>
    </reaction>
</comment>
<evidence type="ECO:0000256" key="7">
    <source>
        <dbReference type="ARBA" id="ARBA00022833"/>
    </source>
</evidence>
<protein>
    <submittedName>
        <fullName evidence="16">Formamidopyrimidine-DNA glycosylase</fullName>
        <ecNumber evidence="16">3.2.2.23</ecNumber>
        <ecNumber evidence="16">4.2.99.18</ecNumber>
    </submittedName>
</protein>
<evidence type="ECO:0000259" key="14">
    <source>
        <dbReference type="PROSITE" id="PS51066"/>
    </source>
</evidence>
<dbReference type="InterPro" id="IPR035937">
    <property type="entry name" value="FPG_N"/>
</dbReference>
<sequence>MPELPEMENYKIQLSQHILDKKITKVVVNRPKSINTSVEQFEAELQDRHVIFVERRAKHLIFHLDNGRRLVLHLMLGGLLYLGSDEDRLDRTTQIEISFGDKVLFFIGLRLGYLHLLTAKEIDEKFGHLGPEPLHSKMTESKFIELISSRKGSIKTTLTNQDVIAGIGNCYVDEIAYEAKLRPSVKIQNLNEQDLRELYHAMRKVLITATQAGGYMESPLMQGDTLTGGSNDLCVVYDEEGSVCPRCGDTIVKGEINGKKMFYSPGCQHEK</sequence>
<evidence type="ECO:0000256" key="8">
    <source>
        <dbReference type="ARBA" id="ARBA00023125"/>
    </source>
</evidence>
<dbReference type="SUPFAM" id="SSF57716">
    <property type="entry name" value="Glucocorticoid receptor-like (DNA-binding domain)"/>
    <property type="match status" value="1"/>
</dbReference>
<feature type="domain" description="Formamidopyrimidine-DNA glycosylase catalytic" evidence="15">
    <location>
        <begin position="2"/>
        <end position="106"/>
    </location>
</feature>
<dbReference type="EC" id="4.2.99.18" evidence="16"/>
<keyword evidence="4" id="KW-0227">DNA damage</keyword>
<keyword evidence="7" id="KW-0862">Zinc</keyword>
<dbReference type="GO" id="GO:0008534">
    <property type="term" value="F:oxidized purine nucleobase lesion DNA N-glycosylase activity"/>
    <property type="evidence" value="ECO:0007669"/>
    <property type="project" value="UniProtKB-EC"/>
</dbReference>
<keyword evidence="17" id="KW-1185">Reference proteome</keyword>
<keyword evidence="10 16" id="KW-0456">Lyase</keyword>
<proteinExistence type="inferred from homology"/>
<dbReference type="SMART" id="SM01232">
    <property type="entry name" value="H2TH"/>
    <property type="match status" value="1"/>
</dbReference>
<dbReference type="SUPFAM" id="SSF46946">
    <property type="entry name" value="S13-like H2TH domain"/>
    <property type="match status" value="1"/>
</dbReference>
<accession>A0ABS4FXF6</accession>
<dbReference type="GO" id="GO:0140078">
    <property type="term" value="F:class I DNA-(apurinic or apyrimidinic site) endonuclease activity"/>
    <property type="evidence" value="ECO:0007669"/>
    <property type="project" value="UniProtKB-EC"/>
</dbReference>
<evidence type="ECO:0000313" key="16">
    <source>
        <dbReference type="EMBL" id="MBP1907018.1"/>
    </source>
</evidence>
<evidence type="ECO:0000256" key="3">
    <source>
        <dbReference type="ARBA" id="ARBA00022723"/>
    </source>
</evidence>
<dbReference type="PANTHER" id="PTHR22993:SF9">
    <property type="entry name" value="FORMAMIDOPYRIMIDINE-DNA GLYCOSYLASE"/>
    <property type="match status" value="1"/>
</dbReference>
<comment type="caution">
    <text evidence="16">The sequence shown here is derived from an EMBL/GenBank/DDBJ whole genome shotgun (WGS) entry which is preliminary data.</text>
</comment>
<dbReference type="SMART" id="SM00898">
    <property type="entry name" value="Fapy_DNA_glyco"/>
    <property type="match status" value="1"/>
</dbReference>
<dbReference type="EMBL" id="JAGGKG010000021">
    <property type="protein sequence ID" value="MBP1907018.1"/>
    <property type="molecule type" value="Genomic_DNA"/>
</dbReference>
<evidence type="ECO:0000256" key="9">
    <source>
        <dbReference type="ARBA" id="ARBA00023204"/>
    </source>
</evidence>
<evidence type="ECO:0000259" key="15">
    <source>
        <dbReference type="PROSITE" id="PS51068"/>
    </source>
</evidence>
<evidence type="ECO:0000256" key="10">
    <source>
        <dbReference type="ARBA" id="ARBA00023239"/>
    </source>
</evidence>
<keyword evidence="5 13" id="KW-0863">Zinc-finger</keyword>
<evidence type="ECO:0000313" key="17">
    <source>
        <dbReference type="Proteomes" id="UP001519272"/>
    </source>
</evidence>
<evidence type="ECO:0000256" key="13">
    <source>
        <dbReference type="PROSITE-ProRule" id="PRU00391"/>
    </source>
</evidence>
<evidence type="ECO:0000256" key="2">
    <source>
        <dbReference type="ARBA" id="ARBA00009409"/>
    </source>
</evidence>
<evidence type="ECO:0000256" key="11">
    <source>
        <dbReference type="ARBA" id="ARBA00023268"/>
    </source>
</evidence>
<feature type="domain" description="FPG-type" evidence="14">
    <location>
        <begin position="235"/>
        <end position="269"/>
    </location>
</feature>
<keyword evidence="3" id="KW-0479">Metal-binding</keyword>
<dbReference type="Pfam" id="PF01149">
    <property type="entry name" value="Fapy_DNA_glyco"/>
    <property type="match status" value="1"/>
</dbReference>
<gene>
    <name evidence="16" type="ORF">J2Z32_003683</name>
</gene>
<dbReference type="Gene3D" id="1.10.8.50">
    <property type="match status" value="1"/>
</dbReference>
<dbReference type="RefSeq" id="WP_210090608.1">
    <property type="nucleotide sequence ID" value="NZ_JAGGKG010000021.1"/>
</dbReference>
<organism evidence="16 17">
    <name type="scientific">Paenibacillus turicensis</name>
    <dbReference type="NCBI Taxonomy" id="160487"/>
    <lineage>
        <taxon>Bacteria</taxon>
        <taxon>Bacillati</taxon>
        <taxon>Bacillota</taxon>
        <taxon>Bacilli</taxon>
        <taxon>Bacillales</taxon>
        <taxon>Paenibacillaceae</taxon>
        <taxon>Paenibacillus</taxon>
    </lineage>
</organism>
<keyword evidence="6 16" id="KW-0378">Hydrolase</keyword>
<name>A0ABS4FXF6_9BACL</name>
<dbReference type="Gene3D" id="3.20.190.10">
    <property type="entry name" value="MutM-like, N-terminal"/>
    <property type="match status" value="1"/>
</dbReference>
<dbReference type="PANTHER" id="PTHR22993">
    <property type="entry name" value="FORMAMIDOPYRIMIDINE-DNA GLYCOSYLASE"/>
    <property type="match status" value="1"/>
</dbReference>
<dbReference type="EC" id="3.2.2.23" evidence="16"/>